<comment type="caution">
    <text evidence="2">The sequence shown here is derived from an EMBL/GenBank/DDBJ whole genome shotgun (WGS) entry which is preliminary data.</text>
</comment>
<sequence>MSAHCFLFRLVELLLALATKSSILFAASIVDLLARKPYWFVDSTSFSSISCPSLASIKCSNSLLVVFNRQIGLYEEGQPGGFPRFDIDTTSLVFHTSGKVWYLSKPPVEGHPGLVLSPV</sequence>
<accession>A0AA38IG84</accession>
<reference evidence="2" key="1">
    <citation type="journal article" date="2023" name="G3 (Bethesda)">
        <title>Whole genome assemblies of Zophobas morio and Tenebrio molitor.</title>
        <authorList>
            <person name="Kaur S."/>
            <person name="Stinson S.A."/>
            <person name="diCenzo G.C."/>
        </authorList>
    </citation>
    <scope>NUCLEOTIDE SEQUENCE</scope>
    <source>
        <strain evidence="2">QUZm001</strain>
    </source>
</reference>
<dbReference type="Proteomes" id="UP001168821">
    <property type="component" value="Unassembled WGS sequence"/>
</dbReference>
<name>A0AA38IG84_9CUCU</name>
<evidence type="ECO:0000256" key="1">
    <source>
        <dbReference type="SAM" id="SignalP"/>
    </source>
</evidence>
<feature type="signal peptide" evidence="1">
    <location>
        <begin position="1"/>
        <end position="18"/>
    </location>
</feature>
<feature type="chain" id="PRO_5041430985" evidence="1">
    <location>
        <begin position="19"/>
        <end position="119"/>
    </location>
</feature>
<organism evidence="2 3">
    <name type="scientific">Zophobas morio</name>
    <dbReference type="NCBI Taxonomy" id="2755281"/>
    <lineage>
        <taxon>Eukaryota</taxon>
        <taxon>Metazoa</taxon>
        <taxon>Ecdysozoa</taxon>
        <taxon>Arthropoda</taxon>
        <taxon>Hexapoda</taxon>
        <taxon>Insecta</taxon>
        <taxon>Pterygota</taxon>
        <taxon>Neoptera</taxon>
        <taxon>Endopterygota</taxon>
        <taxon>Coleoptera</taxon>
        <taxon>Polyphaga</taxon>
        <taxon>Cucujiformia</taxon>
        <taxon>Tenebrionidae</taxon>
        <taxon>Zophobas</taxon>
    </lineage>
</organism>
<evidence type="ECO:0000313" key="3">
    <source>
        <dbReference type="Proteomes" id="UP001168821"/>
    </source>
</evidence>
<dbReference type="EMBL" id="JALNTZ010000004">
    <property type="protein sequence ID" value="KAJ3656132.1"/>
    <property type="molecule type" value="Genomic_DNA"/>
</dbReference>
<dbReference type="AlphaFoldDB" id="A0AA38IG84"/>
<keyword evidence="1" id="KW-0732">Signal</keyword>
<keyword evidence="3" id="KW-1185">Reference proteome</keyword>
<protein>
    <submittedName>
        <fullName evidence="2">Uncharacterized protein</fullName>
    </submittedName>
</protein>
<gene>
    <name evidence="2" type="ORF">Zmor_015230</name>
</gene>
<evidence type="ECO:0000313" key="2">
    <source>
        <dbReference type="EMBL" id="KAJ3656132.1"/>
    </source>
</evidence>
<proteinExistence type="predicted"/>